<dbReference type="Gene3D" id="2.60.40.4060">
    <property type="entry name" value="Reeler domain"/>
    <property type="match status" value="1"/>
</dbReference>
<comment type="similarity">
    <text evidence="1">Belongs to the insect defense protein family.</text>
</comment>
<dbReference type="GO" id="GO:0045087">
    <property type="term" value="P:innate immune response"/>
    <property type="evidence" value="ECO:0007669"/>
    <property type="project" value="UniProtKB-KW"/>
</dbReference>
<dbReference type="FunFam" id="2.60.40.4060:FF:000003">
    <property type="entry name" value="Ferric chelate reductase 1"/>
    <property type="match status" value="1"/>
</dbReference>
<proteinExistence type="evidence at transcript level"/>
<evidence type="ECO:0000313" key="8">
    <source>
        <dbReference type="EMBL" id="AEE63274.1"/>
    </source>
</evidence>
<evidence type="ECO:0000313" key="10">
    <source>
        <dbReference type="Proteomes" id="UP000030742"/>
    </source>
</evidence>
<dbReference type="Proteomes" id="UP000030742">
    <property type="component" value="Unassembled WGS sequence"/>
</dbReference>
<reference evidence="9 10" key="2">
    <citation type="journal article" date="2013" name="Genome Biol.">
        <title>Draft genome of the mountain pine beetle, Dendroctonus ponderosae Hopkins, a major forest pest.</title>
        <authorList>
            <person name="Keeling C.I."/>
            <person name="Yuen M.M."/>
            <person name="Liao N.Y."/>
            <person name="Docking T.R."/>
            <person name="Chan S.K."/>
            <person name="Taylor G.A."/>
            <person name="Palmquist D.L."/>
            <person name="Jackman S.D."/>
            <person name="Nguyen A."/>
            <person name="Li M."/>
            <person name="Henderson H."/>
            <person name="Janes J.K."/>
            <person name="Zhao Y."/>
            <person name="Pandoh P."/>
            <person name="Moore R."/>
            <person name="Sperling F.A."/>
            <person name="Huber D.P."/>
            <person name="Birol I."/>
            <person name="Jones S.J."/>
            <person name="Bohlmann J."/>
        </authorList>
    </citation>
    <scope>NUCLEOTIDE SEQUENCE</scope>
</reference>
<evidence type="ECO:0000313" key="9">
    <source>
        <dbReference type="EMBL" id="ERL93165.1"/>
    </source>
</evidence>
<dbReference type="EMBL" id="KB632348">
    <property type="protein sequence ID" value="ERL93165.1"/>
    <property type="molecule type" value="Genomic_DNA"/>
</dbReference>
<reference evidence="8" key="1">
    <citation type="journal article" date="2012" name="Insect Biochem. Mol. Biol.">
        <title>Transcriptome and full-length cDNA resources for the mountain pine beetle, Dendroctonus ponderosae Hopkins, a major insect pest of pine forests.</title>
        <authorList>
            <person name="Keeling C.I."/>
            <person name="Henderson H."/>
            <person name="Li M."/>
            <person name="Yuen M."/>
            <person name="Clark E.L."/>
            <person name="Fraser J.D."/>
            <person name="Huber D.P."/>
            <person name="Liao N.Y."/>
            <person name="Roderick Docking T."/>
            <person name="Birol I."/>
            <person name="Chan S.K."/>
            <person name="Taylor G.A."/>
            <person name="Palmquist D."/>
            <person name="Jones S.J."/>
            <person name="Bohlmann J."/>
        </authorList>
    </citation>
    <scope>NUCLEOTIDE SEQUENCE</scope>
    <source>
        <tissue evidence="8">Whole teneral adults of undetermined sex</tissue>
    </source>
</reference>
<dbReference type="InterPro" id="IPR002861">
    <property type="entry name" value="Reeler_dom"/>
</dbReference>
<keyword evidence="6" id="KW-0732">Signal</keyword>
<accession>J3JYI8</accession>
<keyword evidence="2" id="KW-0929">Antimicrobial</keyword>
<dbReference type="InterPro" id="IPR042307">
    <property type="entry name" value="Reeler_sf"/>
</dbReference>
<dbReference type="GO" id="GO:0042832">
    <property type="term" value="P:defense response to protozoan"/>
    <property type="evidence" value="ECO:0007669"/>
    <property type="project" value="UniProtKB-ARBA"/>
</dbReference>
<name>J3JYI8_DENPD</name>
<evidence type="ECO:0000256" key="3">
    <source>
        <dbReference type="ARBA" id="ARBA00022588"/>
    </source>
</evidence>
<dbReference type="PANTHER" id="PTHR45828">
    <property type="entry name" value="CYTOCHROME B561/FERRIC REDUCTASE TRANSMEMBRANE"/>
    <property type="match status" value="1"/>
</dbReference>
<protein>
    <recommendedName>
        <fullName evidence="7">Reelin domain-containing protein</fullName>
    </recommendedName>
</protein>
<evidence type="ECO:0000256" key="1">
    <source>
        <dbReference type="ARBA" id="ARBA00008501"/>
    </source>
</evidence>
<keyword evidence="3" id="KW-0399">Innate immunity</keyword>
<dbReference type="PROSITE" id="PS51019">
    <property type="entry name" value="REELIN"/>
    <property type="match status" value="1"/>
</dbReference>
<keyword evidence="4" id="KW-0391">Immunity</keyword>
<evidence type="ECO:0000256" key="5">
    <source>
        <dbReference type="ARBA" id="ARBA00023022"/>
    </source>
</evidence>
<dbReference type="Pfam" id="PF02014">
    <property type="entry name" value="Reeler"/>
    <property type="match status" value="1"/>
</dbReference>
<sequence length="158" mass="16745">MSKLMILTVLSVAASAWGYSAGAPEAVCGNMTPNHPVSAQKTRFPYKVSVSSDTIKAGEETKINISGKQFKGFLVEVRDGDQAVGSFQIPADDKYLKAINCNGIKGSGATHKNKVEKSDISLTWKAPSTAGKYTVYATVALDGLTFWVAKPSGTINVV</sequence>
<evidence type="ECO:0000256" key="6">
    <source>
        <dbReference type="SAM" id="SignalP"/>
    </source>
</evidence>
<evidence type="ECO:0000259" key="7">
    <source>
        <dbReference type="PROSITE" id="PS51019"/>
    </source>
</evidence>
<dbReference type="EMBL" id="BT128316">
    <property type="protein sequence ID" value="AEE63274.1"/>
    <property type="molecule type" value="mRNA"/>
</dbReference>
<dbReference type="OrthoDB" id="6418377at2759"/>
<dbReference type="CDD" id="cd08544">
    <property type="entry name" value="Reeler"/>
    <property type="match status" value="1"/>
</dbReference>
<keyword evidence="5" id="KW-0044">Antibiotic</keyword>
<feature type="signal peptide" evidence="6">
    <location>
        <begin position="1"/>
        <end position="22"/>
    </location>
</feature>
<dbReference type="PANTHER" id="PTHR45828:SF33">
    <property type="entry name" value="DOMON DOMAIN-CONTAINING PROTEIN"/>
    <property type="match status" value="1"/>
</dbReference>
<dbReference type="HOGENOM" id="CLU_091827_2_0_1"/>
<organism evidence="8">
    <name type="scientific">Dendroctonus ponderosae</name>
    <name type="common">Mountain pine beetle</name>
    <dbReference type="NCBI Taxonomy" id="77166"/>
    <lineage>
        <taxon>Eukaryota</taxon>
        <taxon>Metazoa</taxon>
        <taxon>Ecdysozoa</taxon>
        <taxon>Arthropoda</taxon>
        <taxon>Hexapoda</taxon>
        <taxon>Insecta</taxon>
        <taxon>Pterygota</taxon>
        <taxon>Neoptera</taxon>
        <taxon>Endopterygota</taxon>
        <taxon>Coleoptera</taxon>
        <taxon>Polyphaga</taxon>
        <taxon>Cucujiformia</taxon>
        <taxon>Curculionidae</taxon>
        <taxon>Scolytinae</taxon>
        <taxon>Dendroctonus</taxon>
    </lineage>
</organism>
<dbReference type="GO" id="GO:0042742">
    <property type="term" value="P:defense response to bacterium"/>
    <property type="evidence" value="ECO:0007669"/>
    <property type="project" value="UniProtKB-KW"/>
</dbReference>
<dbReference type="InterPro" id="IPR051237">
    <property type="entry name" value="Ferric-chelate_Red/DefProt"/>
</dbReference>
<feature type="domain" description="Reelin" evidence="7">
    <location>
        <begin position="5"/>
        <end position="158"/>
    </location>
</feature>
<dbReference type="STRING" id="77166.J3JYI8"/>
<dbReference type="GO" id="GO:0016020">
    <property type="term" value="C:membrane"/>
    <property type="evidence" value="ECO:0007669"/>
    <property type="project" value="TreeGrafter"/>
</dbReference>
<dbReference type="AlphaFoldDB" id="J3JYI8"/>
<feature type="chain" id="PRO_5007674824" description="Reelin domain-containing protein" evidence="6">
    <location>
        <begin position="23"/>
        <end position="158"/>
    </location>
</feature>
<gene>
    <name evidence="9" type="ORF">D910_10462</name>
</gene>
<evidence type="ECO:0000256" key="2">
    <source>
        <dbReference type="ARBA" id="ARBA00022529"/>
    </source>
</evidence>
<evidence type="ECO:0000256" key="4">
    <source>
        <dbReference type="ARBA" id="ARBA00022859"/>
    </source>
</evidence>